<dbReference type="Pfam" id="PF05138">
    <property type="entry name" value="PaaA_PaaC"/>
    <property type="match status" value="1"/>
</dbReference>
<protein>
    <submittedName>
        <fullName evidence="1">Phenylacetate-CoA oxygenase subunit PaaI</fullName>
    </submittedName>
</protein>
<dbReference type="CDD" id="cd00657">
    <property type="entry name" value="Ferritin_like"/>
    <property type="match status" value="1"/>
</dbReference>
<dbReference type="Proteomes" id="UP001216674">
    <property type="component" value="Unassembled WGS sequence"/>
</dbReference>
<sequence>MTGTAETIKVRAARHSVQSAEAFHQMPNEYQALATHLMLVHTEGELTGADDYTRIFYPLAPTALEKFVCCERAAEEMNHYMLGAAVLQELGIDTSHMLGQDMMERPLYPNELVRGVETWMERGIFSFLGEAVVLDHLLEFAESSYQPFAKIFIDQIIKDEHIHVAHGYRIVKQACEAPAGRAAAQEALNRFWPIVLDLCGKTDSVRTPLYVEWGLRQTTNAELRDRFIRKTRPRLQSLGLAVPDDLVNRRYL</sequence>
<reference evidence="1 2" key="1">
    <citation type="submission" date="2023-03" db="EMBL/GenBank/DDBJ databases">
        <title>Draft assemblies of triclosan tolerant bacteria isolated from returned activated sludge.</title>
        <authorList>
            <person name="Van Hamelsveld S."/>
        </authorList>
    </citation>
    <scope>NUCLEOTIDE SEQUENCE [LARGE SCALE GENOMIC DNA]</scope>
    <source>
        <strain evidence="1 2">GW210010_S58</strain>
    </source>
</reference>
<dbReference type="PANTHER" id="PTHR30458">
    <property type="entry name" value="PHENYLACETIC ACID DEGRADATION PROTEIN PAA"/>
    <property type="match status" value="1"/>
</dbReference>
<accession>A0ABT6ARX6</accession>
<gene>
    <name evidence="1" type="ORF">P3W85_20845</name>
</gene>
<proteinExistence type="predicted"/>
<dbReference type="PANTHER" id="PTHR30458:SF0">
    <property type="entry name" value="1,2-PHENYLACETYL-COA EPOXIDASE, SUBUNIT C"/>
    <property type="match status" value="1"/>
</dbReference>
<keyword evidence="2" id="KW-1185">Reference proteome</keyword>
<dbReference type="EMBL" id="JARJLM010000351">
    <property type="protein sequence ID" value="MDF3835384.1"/>
    <property type="molecule type" value="Genomic_DNA"/>
</dbReference>
<comment type="caution">
    <text evidence="1">The sequence shown here is derived from an EMBL/GenBank/DDBJ whole genome shotgun (WGS) entry which is preliminary data.</text>
</comment>
<organism evidence="1 2">
    <name type="scientific">Cupriavidus basilensis</name>
    <dbReference type="NCBI Taxonomy" id="68895"/>
    <lineage>
        <taxon>Bacteria</taxon>
        <taxon>Pseudomonadati</taxon>
        <taxon>Pseudomonadota</taxon>
        <taxon>Betaproteobacteria</taxon>
        <taxon>Burkholderiales</taxon>
        <taxon>Burkholderiaceae</taxon>
        <taxon>Cupriavidus</taxon>
    </lineage>
</organism>
<dbReference type="InterPro" id="IPR007814">
    <property type="entry name" value="PaaA_PaaC"/>
</dbReference>
<evidence type="ECO:0000313" key="2">
    <source>
        <dbReference type="Proteomes" id="UP001216674"/>
    </source>
</evidence>
<dbReference type="InterPro" id="IPR052703">
    <property type="entry name" value="Aromatic_CoA_ox/epox"/>
</dbReference>
<dbReference type="RefSeq" id="WP_017230138.1">
    <property type="nucleotide sequence ID" value="NZ_JARJLM010000351.1"/>
</dbReference>
<name>A0ABT6ARX6_9BURK</name>
<evidence type="ECO:0000313" key="1">
    <source>
        <dbReference type="EMBL" id="MDF3835384.1"/>
    </source>
</evidence>